<evidence type="ECO:0000313" key="2">
    <source>
        <dbReference type="EMBL" id="KAE9036953.1"/>
    </source>
</evidence>
<dbReference type="Proteomes" id="UP000429607">
    <property type="component" value="Unassembled WGS sequence"/>
</dbReference>
<name>A0A6A3N9G8_9STRA</name>
<evidence type="ECO:0000313" key="4">
    <source>
        <dbReference type="EMBL" id="KAE9347862.1"/>
    </source>
</evidence>
<evidence type="ECO:0000313" key="6">
    <source>
        <dbReference type="Proteomes" id="UP000434957"/>
    </source>
</evidence>
<dbReference type="Proteomes" id="UP000435112">
    <property type="component" value="Unassembled WGS sequence"/>
</dbReference>
<dbReference type="AlphaFoldDB" id="A0A6A3N9G8"/>
<keyword evidence="1" id="KW-0732">Signal</keyword>
<proteinExistence type="predicted"/>
<keyword evidence="6" id="KW-1185">Reference proteome</keyword>
<evidence type="ECO:0008006" key="8">
    <source>
        <dbReference type="Google" id="ProtNLM"/>
    </source>
</evidence>
<feature type="chain" id="PRO_5036165286" description="Secreted protein" evidence="1">
    <location>
        <begin position="25"/>
        <end position="66"/>
    </location>
</feature>
<dbReference type="EMBL" id="QXFV01000301">
    <property type="protein sequence ID" value="KAE9041885.1"/>
    <property type="molecule type" value="Genomic_DNA"/>
</dbReference>
<evidence type="ECO:0000256" key="1">
    <source>
        <dbReference type="SAM" id="SignalP"/>
    </source>
</evidence>
<evidence type="ECO:0000313" key="7">
    <source>
        <dbReference type="Proteomes" id="UP000435112"/>
    </source>
</evidence>
<reference evidence="5 7" key="1">
    <citation type="submission" date="2018-09" db="EMBL/GenBank/DDBJ databases">
        <title>Genomic investigation of the strawberry pathogen Phytophthora fragariae indicates pathogenicity is determined by transcriptional variation in three key races.</title>
        <authorList>
            <person name="Adams T.M."/>
            <person name="Armitage A.D."/>
            <person name="Sobczyk M.K."/>
            <person name="Bates H.J."/>
            <person name="Dunwell J.M."/>
            <person name="Nellist C.F."/>
            <person name="Harrison R.J."/>
        </authorList>
    </citation>
    <scope>NUCLEOTIDE SEQUENCE [LARGE SCALE GENOMIC DNA]</scope>
    <source>
        <strain evidence="3 5">SCRP249</strain>
        <strain evidence="2 7">SCRP324</strain>
        <strain evidence="4 6">SCRP333</strain>
    </source>
</reference>
<protein>
    <recommendedName>
        <fullName evidence="8">Secreted protein</fullName>
    </recommendedName>
</protein>
<accession>A0A6A3N9G8</accession>
<organism evidence="2 7">
    <name type="scientific">Phytophthora rubi</name>
    <dbReference type="NCBI Taxonomy" id="129364"/>
    <lineage>
        <taxon>Eukaryota</taxon>
        <taxon>Sar</taxon>
        <taxon>Stramenopiles</taxon>
        <taxon>Oomycota</taxon>
        <taxon>Peronosporomycetes</taxon>
        <taxon>Peronosporales</taxon>
        <taxon>Peronosporaceae</taxon>
        <taxon>Phytophthora</taxon>
    </lineage>
</organism>
<dbReference type="EMBL" id="QXFU01000314">
    <property type="protein sequence ID" value="KAE9036953.1"/>
    <property type="molecule type" value="Genomic_DNA"/>
</dbReference>
<sequence length="66" mass="7012">MAKLQAGVFLVGRTAMLVATGASAALFRGVCLHCTGRCGEHLPTSIFWPALAPPQLLSYPNLRSRS</sequence>
<feature type="signal peptide" evidence="1">
    <location>
        <begin position="1"/>
        <end position="24"/>
    </location>
</feature>
<gene>
    <name evidence="3" type="ORF">PR001_g6430</name>
    <name evidence="2" type="ORF">PR002_g6818</name>
    <name evidence="4" type="ORF">PR003_g6705</name>
</gene>
<evidence type="ECO:0000313" key="5">
    <source>
        <dbReference type="Proteomes" id="UP000429607"/>
    </source>
</evidence>
<evidence type="ECO:0000313" key="3">
    <source>
        <dbReference type="EMBL" id="KAE9041885.1"/>
    </source>
</evidence>
<dbReference type="Proteomes" id="UP000434957">
    <property type="component" value="Unassembled WGS sequence"/>
</dbReference>
<comment type="caution">
    <text evidence="2">The sequence shown here is derived from an EMBL/GenBank/DDBJ whole genome shotgun (WGS) entry which is preliminary data.</text>
</comment>
<dbReference type="EMBL" id="QXFT01000303">
    <property type="protein sequence ID" value="KAE9347862.1"/>
    <property type="molecule type" value="Genomic_DNA"/>
</dbReference>